<evidence type="ECO:0000256" key="3">
    <source>
        <dbReference type="SAM" id="SignalP"/>
    </source>
</evidence>
<keyword evidence="2" id="KW-0472">Membrane</keyword>
<dbReference type="Proteomes" id="UP000054558">
    <property type="component" value="Unassembled WGS sequence"/>
</dbReference>
<evidence type="ECO:0008006" key="6">
    <source>
        <dbReference type="Google" id="ProtNLM"/>
    </source>
</evidence>
<dbReference type="EMBL" id="DF237200">
    <property type="protein sequence ID" value="GAQ85730.1"/>
    <property type="molecule type" value="Genomic_DNA"/>
</dbReference>
<feature type="chain" id="PRO_5013390557" description="Transmembrane protein" evidence="3">
    <location>
        <begin position="22"/>
        <end position="554"/>
    </location>
</feature>
<reference evidence="4 5" key="1">
    <citation type="journal article" date="2014" name="Nat. Commun.">
        <title>Klebsormidium flaccidum genome reveals primary factors for plant terrestrial adaptation.</title>
        <authorList>
            <person name="Hori K."/>
            <person name="Maruyama F."/>
            <person name="Fujisawa T."/>
            <person name="Togashi T."/>
            <person name="Yamamoto N."/>
            <person name="Seo M."/>
            <person name="Sato S."/>
            <person name="Yamada T."/>
            <person name="Mori H."/>
            <person name="Tajima N."/>
            <person name="Moriyama T."/>
            <person name="Ikeuchi M."/>
            <person name="Watanabe M."/>
            <person name="Wada H."/>
            <person name="Kobayashi K."/>
            <person name="Saito M."/>
            <person name="Masuda T."/>
            <person name="Sasaki-Sekimoto Y."/>
            <person name="Mashiguchi K."/>
            <person name="Awai K."/>
            <person name="Shimojima M."/>
            <person name="Masuda S."/>
            <person name="Iwai M."/>
            <person name="Nobusawa T."/>
            <person name="Narise T."/>
            <person name="Kondo S."/>
            <person name="Saito H."/>
            <person name="Sato R."/>
            <person name="Murakawa M."/>
            <person name="Ihara Y."/>
            <person name="Oshima-Yamada Y."/>
            <person name="Ohtaka K."/>
            <person name="Satoh M."/>
            <person name="Sonobe K."/>
            <person name="Ishii M."/>
            <person name="Ohtani R."/>
            <person name="Kanamori-Sato M."/>
            <person name="Honoki R."/>
            <person name="Miyazaki D."/>
            <person name="Mochizuki H."/>
            <person name="Umetsu J."/>
            <person name="Higashi K."/>
            <person name="Shibata D."/>
            <person name="Kamiya Y."/>
            <person name="Sato N."/>
            <person name="Nakamura Y."/>
            <person name="Tabata S."/>
            <person name="Ida S."/>
            <person name="Kurokawa K."/>
            <person name="Ohta H."/>
        </authorList>
    </citation>
    <scope>NUCLEOTIDE SEQUENCE [LARGE SCALE GENOMIC DNA]</scope>
    <source>
        <strain evidence="4 5">NIES-2285</strain>
    </source>
</reference>
<evidence type="ECO:0000256" key="2">
    <source>
        <dbReference type="SAM" id="Phobius"/>
    </source>
</evidence>
<feature type="signal peptide" evidence="3">
    <location>
        <begin position="1"/>
        <end position="21"/>
    </location>
</feature>
<feature type="transmembrane region" description="Helical" evidence="2">
    <location>
        <begin position="523"/>
        <end position="545"/>
    </location>
</feature>
<feature type="region of interest" description="Disordered" evidence="1">
    <location>
        <begin position="470"/>
        <end position="511"/>
    </location>
</feature>
<accession>A0A1Y1I475</accession>
<keyword evidence="2" id="KW-1133">Transmembrane helix</keyword>
<feature type="compositionally biased region" description="Basic residues" evidence="1">
    <location>
        <begin position="491"/>
        <end position="502"/>
    </location>
</feature>
<name>A0A1Y1I475_KLENI</name>
<feature type="compositionally biased region" description="Polar residues" evidence="1">
    <location>
        <begin position="471"/>
        <end position="481"/>
    </location>
</feature>
<sequence length="554" mass="59219">MLSQLATRFTVSMAFLAAALVFSPYPLLDQSEGPSPPHSIINNVEHLAQPSKQFAADVSKESGKMEGSELETRAQQVGDFRDSLIDAVDNQVSAGGNRIQEVKAGLENAAEKMTEGSHNIADAAKQHVKGGAKKVVETGEASLDASKESASASVKDLEQAASSGLQSTKSAAGQALEKTFDAGAQALDAGEPALDAASKAPQQLKKGTEKVGQSLLESVGRAVETVKEQVKPGVEKARVAAQGLREKLEAVTAHIRESTTWPEPEAISILAEGVWAPKQHNPLPDLSGLLDASQAHVDSEHTENSVEEKLGIRMDHGSSPKGALLFVSKLWTGVKRLFDQAVRKFQVSLGLIHTDSSQPSKVSRGLGTVLRVVHLAAVVVHLGVALWLLRTGCSWLLGQKQSALSGDRRRTSAWVEAVCSTIALTTFLSLYPWTKSGAREQSEVQVLIGTAVDSLVRLIWDRRSLRKELGASSNSPASQSEAPDGSSSPSSKKRNKKQKKSGNHMVEKDQPGFKNSLLGRYKLSGFFSLLTKLSVIIALCFHLSFLSSESQVTS</sequence>
<gene>
    <name evidence="4" type="ORF">KFL_002510070</name>
</gene>
<organism evidence="4 5">
    <name type="scientific">Klebsormidium nitens</name>
    <name type="common">Green alga</name>
    <name type="synonym">Ulothrix nitens</name>
    <dbReference type="NCBI Taxonomy" id="105231"/>
    <lineage>
        <taxon>Eukaryota</taxon>
        <taxon>Viridiplantae</taxon>
        <taxon>Streptophyta</taxon>
        <taxon>Klebsormidiophyceae</taxon>
        <taxon>Klebsormidiales</taxon>
        <taxon>Klebsormidiaceae</taxon>
        <taxon>Klebsormidium</taxon>
    </lineage>
</organism>
<evidence type="ECO:0000256" key="1">
    <source>
        <dbReference type="SAM" id="MobiDB-lite"/>
    </source>
</evidence>
<feature type="transmembrane region" description="Helical" evidence="2">
    <location>
        <begin position="369"/>
        <end position="390"/>
    </location>
</feature>
<evidence type="ECO:0000313" key="5">
    <source>
        <dbReference type="Proteomes" id="UP000054558"/>
    </source>
</evidence>
<protein>
    <recommendedName>
        <fullName evidence="6">Transmembrane protein</fullName>
    </recommendedName>
</protein>
<keyword evidence="2" id="KW-0812">Transmembrane</keyword>
<keyword evidence="3" id="KW-0732">Signal</keyword>
<keyword evidence="5" id="KW-1185">Reference proteome</keyword>
<dbReference type="AlphaFoldDB" id="A0A1Y1I475"/>
<evidence type="ECO:0000313" key="4">
    <source>
        <dbReference type="EMBL" id="GAQ85730.1"/>
    </source>
</evidence>
<proteinExistence type="predicted"/>